<dbReference type="Gene3D" id="2.160.20.20">
    <property type="match status" value="1"/>
</dbReference>
<evidence type="ECO:0000256" key="2">
    <source>
        <dbReference type="ARBA" id="ARBA00004241"/>
    </source>
</evidence>
<evidence type="ECO:0000256" key="11">
    <source>
        <dbReference type="ARBA" id="ARBA00022729"/>
    </source>
</evidence>
<dbReference type="PROSITE" id="PS51691">
    <property type="entry name" value="PEPTIDASE_S6"/>
    <property type="match status" value="1"/>
</dbReference>
<dbReference type="RefSeq" id="WP_132965086.1">
    <property type="nucleotide sequence ID" value="NZ_LEKL01000019.1"/>
</dbReference>
<evidence type="ECO:0000256" key="18">
    <source>
        <dbReference type="SAM" id="MobiDB-lite"/>
    </source>
</evidence>
<comment type="caution">
    <text evidence="21">The sequence shown here is derived from an EMBL/GenBank/DDBJ whole genome shotgun (WGS) entry which is preliminary data.</text>
</comment>
<dbReference type="InterPro" id="IPR005546">
    <property type="entry name" value="Autotransporte_beta"/>
</dbReference>
<evidence type="ECO:0000256" key="8">
    <source>
        <dbReference type="ARBA" id="ARBA00022525"/>
    </source>
</evidence>
<dbReference type="InterPro" id="IPR030396">
    <property type="entry name" value="Peptidase_S6_dom"/>
</dbReference>
<evidence type="ECO:0000256" key="12">
    <source>
        <dbReference type="ARBA" id="ARBA00022764"/>
    </source>
</evidence>
<keyword evidence="15" id="KW-0472">Membrane</keyword>
<feature type="compositionally biased region" description="Basic and acidic residues" evidence="18">
    <location>
        <begin position="1233"/>
        <end position="1244"/>
    </location>
</feature>
<feature type="domain" description="Autotransporter" evidence="19">
    <location>
        <begin position="1373"/>
        <end position="1637"/>
    </location>
</feature>
<dbReference type="InterPro" id="IPR057393">
    <property type="entry name" value="PIC_HAP1_IgA0_b-sol2"/>
</dbReference>
<keyword evidence="11" id="KW-0732">Signal</keyword>
<evidence type="ECO:0000256" key="5">
    <source>
        <dbReference type="ARBA" id="ARBA00004613"/>
    </source>
</evidence>
<keyword evidence="9" id="KW-0645">Protease</keyword>
<dbReference type="SUPFAM" id="SSF51126">
    <property type="entry name" value="Pectin lyase-like"/>
    <property type="match status" value="1"/>
</dbReference>
<feature type="compositionally biased region" description="Basic and acidic residues" evidence="18">
    <location>
        <begin position="1213"/>
        <end position="1224"/>
    </location>
</feature>
<dbReference type="SUPFAM" id="SSF103515">
    <property type="entry name" value="Autotransporter"/>
    <property type="match status" value="1"/>
</dbReference>
<evidence type="ECO:0000256" key="1">
    <source>
        <dbReference type="ARBA" id="ARBA00002344"/>
    </source>
</evidence>
<dbReference type="InterPro" id="IPR036709">
    <property type="entry name" value="Autotransporte_beta_dom_sf"/>
</dbReference>
<keyword evidence="13" id="KW-0378">Hydrolase</keyword>
<keyword evidence="17" id="KW-0998">Cell outer membrane</keyword>
<comment type="subcellular location">
    <subcellularLocation>
        <location evidence="4">Cell outer membrane</location>
        <topology evidence="4">Multi-pass membrane protein</topology>
    </subcellularLocation>
    <subcellularLocation>
        <location evidence="2">Cell surface</location>
    </subcellularLocation>
    <subcellularLocation>
        <location evidence="3">Periplasm</location>
    </subcellularLocation>
    <subcellularLocation>
        <location evidence="5">Secreted</location>
    </subcellularLocation>
</comment>
<keyword evidence="7" id="KW-1134">Transmembrane beta strand</keyword>
<feature type="region of interest" description="Disordered" evidence="18">
    <location>
        <begin position="1098"/>
        <end position="1284"/>
    </location>
</feature>
<gene>
    <name evidence="21" type="ORF">EDC16_102164</name>
</gene>
<dbReference type="InterPro" id="IPR000710">
    <property type="entry name" value="Peptidase_S6"/>
</dbReference>
<name>A0A4R3YB89_9PAST</name>
<organism evidence="21 22">
    <name type="scientific">Testudinibacter aquarius</name>
    <dbReference type="NCBI Taxonomy" id="1524974"/>
    <lineage>
        <taxon>Bacteria</taxon>
        <taxon>Pseudomonadati</taxon>
        <taxon>Pseudomonadota</taxon>
        <taxon>Gammaproteobacteria</taxon>
        <taxon>Pasteurellales</taxon>
        <taxon>Pasteurellaceae</taxon>
        <taxon>Testudinibacter</taxon>
    </lineage>
</organism>
<dbReference type="GO" id="GO:0003677">
    <property type="term" value="F:DNA binding"/>
    <property type="evidence" value="ECO:0007669"/>
    <property type="project" value="InterPro"/>
</dbReference>
<dbReference type="PROSITE" id="PS51208">
    <property type="entry name" value="AUTOTRANSPORTER"/>
    <property type="match status" value="1"/>
</dbReference>
<evidence type="ECO:0000256" key="3">
    <source>
        <dbReference type="ARBA" id="ARBA00004418"/>
    </source>
</evidence>
<accession>A0A4R3YB89</accession>
<proteinExistence type="inferred from homology"/>
<evidence type="ECO:0000256" key="16">
    <source>
        <dbReference type="ARBA" id="ARBA00023145"/>
    </source>
</evidence>
<evidence type="ECO:0000259" key="19">
    <source>
        <dbReference type="PROSITE" id="PS51208"/>
    </source>
</evidence>
<dbReference type="GO" id="GO:0009279">
    <property type="term" value="C:cell outer membrane"/>
    <property type="evidence" value="ECO:0007669"/>
    <property type="project" value="UniProtKB-SubCell"/>
</dbReference>
<evidence type="ECO:0000256" key="6">
    <source>
        <dbReference type="ARBA" id="ARBA00008424"/>
    </source>
</evidence>
<keyword evidence="16" id="KW-0865">Zymogen</keyword>
<dbReference type="SUPFAM" id="SSF50494">
    <property type="entry name" value="Trypsin-like serine proteases"/>
    <property type="match status" value="1"/>
</dbReference>
<dbReference type="GO" id="GO:0042597">
    <property type="term" value="C:periplasmic space"/>
    <property type="evidence" value="ECO:0007669"/>
    <property type="project" value="UniProtKB-SubCell"/>
</dbReference>
<dbReference type="GO" id="GO:0005576">
    <property type="term" value="C:extracellular region"/>
    <property type="evidence" value="ECO:0007669"/>
    <property type="project" value="UniProtKB-SubCell"/>
</dbReference>
<dbReference type="GO" id="GO:0004252">
    <property type="term" value="F:serine-type endopeptidase activity"/>
    <property type="evidence" value="ECO:0007669"/>
    <property type="project" value="InterPro"/>
</dbReference>
<dbReference type="EMBL" id="SMCP01000002">
    <property type="protein sequence ID" value="TCV89287.1"/>
    <property type="molecule type" value="Genomic_DNA"/>
</dbReference>
<evidence type="ECO:0000256" key="4">
    <source>
        <dbReference type="ARBA" id="ARBA00004571"/>
    </source>
</evidence>
<dbReference type="PRINTS" id="PR00921">
    <property type="entry name" value="IGASERPTASE"/>
</dbReference>
<evidence type="ECO:0000256" key="9">
    <source>
        <dbReference type="ARBA" id="ARBA00022670"/>
    </source>
</evidence>
<dbReference type="PANTHER" id="PTHR10004">
    <property type="entry name" value="OS06G0538200 PROTEIN"/>
    <property type="match status" value="1"/>
</dbReference>
<dbReference type="Gene3D" id="2.40.128.130">
    <property type="entry name" value="Autotransporter beta-domain"/>
    <property type="match status" value="1"/>
</dbReference>
<dbReference type="Gene3D" id="2.40.10.120">
    <property type="match status" value="1"/>
</dbReference>
<comment type="function">
    <text evidence="1">Might have a role in establishing the nucleoid structure of elementary bodies.</text>
</comment>
<evidence type="ECO:0000313" key="22">
    <source>
        <dbReference type="Proteomes" id="UP000294619"/>
    </source>
</evidence>
<evidence type="ECO:0000256" key="7">
    <source>
        <dbReference type="ARBA" id="ARBA00022452"/>
    </source>
</evidence>
<dbReference type="InterPro" id="IPR009003">
    <property type="entry name" value="Peptidase_S1_PA"/>
</dbReference>
<keyword evidence="12" id="KW-0574">Periplasm</keyword>
<feature type="compositionally biased region" description="Basic and acidic residues" evidence="18">
    <location>
        <begin position="1103"/>
        <end position="1169"/>
    </location>
</feature>
<protein>
    <submittedName>
        <fullName evidence="21">Histone H1-like nucleoprotein HC2</fullName>
    </submittedName>
</protein>
<dbReference type="GO" id="GO:0030527">
    <property type="term" value="F:structural constituent of chromatin"/>
    <property type="evidence" value="ECO:0007669"/>
    <property type="project" value="InterPro"/>
</dbReference>
<reference evidence="21 22" key="1">
    <citation type="submission" date="2019-03" db="EMBL/GenBank/DDBJ databases">
        <title>Genomic Encyclopedia of Type Strains, Phase IV (KMG-IV): sequencing the most valuable type-strain genomes for metagenomic binning, comparative biology and taxonomic classification.</title>
        <authorList>
            <person name="Goeker M."/>
        </authorList>
    </citation>
    <scope>NUCLEOTIDE SEQUENCE [LARGE SCALE GENOMIC DNA]</scope>
    <source>
        <strain evidence="21 22">DSM 28140</strain>
    </source>
</reference>
<dbReference type="PANTHER" id="PTHR10004:SF8">
    <property type="entry name" value="OS06G0538200 PROTEIN"/>
    <property type="match status" value="1"/>
</dbReference>
<comment type="similarity">
    <text evidence="6">Belongs to the histone H1/H5 family. HCT subfamily.</text>
</comment>
<dbReference type="GO" id="GO:0030261">
    <property type="term" value="P:chromosome condensation"/>
    <property type="evidence" value="ECO:0007669"/>
    <property type="project" value="InterPro"/>
</dbReference>
<dbReference type="Proteomes" id="UP000294619">
    <property type="component" value="Unassembled WGS sequence"/>
</dbReference>
<evidence type="ECO:0000256" key="14">
    <source>
        <dbReference type="ARBA" id="ARBA00022825"/>
    </source>
</evidence>
<sequence length="1637" mass="174020">MYSNHWTTLFKLNFYSKARGYSPILLFLLAPLYLSKSYAGVIRHDIDYSDYIQFGNNAGKYAAGNQNVAVYKKDGNQNIGSREADGKNSIPLMPDFYSVSDKGFATPFSYNMVVTAAHMKERYTNETYGKRFYRTDLSLFENSNTSDKDIKEQTYLKFILSAESIARNEYGYKPDINSINGSYFRNAEDIGVDTSVIRTDKMMFDTIPYPVATFSNVAKEDLLARNGAGIFLQPLQGAYSGTAGNVSADSYRYIHGSLTQVKEIGSVAGQNVSFWLDPESQTALDSSSMGGDSGSPVFWWDKTAQNWLLLGINSQGGNNAKGYGKIGIMQTGNLTQVLNNTTATQNVTDGQIIKIDTSKNNIADFQLFSDGQKQASLELYKRRVMGLYHSGTRPWVKDLYLNNSGDGSVTLQIDGDTNIGTIPLYFNSNATIQGQGKFDLSGFSVAEGKTVTSNLTLAKGSDWRKVGAGTLRIAGTAPGQGSLAVGEGTLELANQGTAADKVMLATGRGTVKLINPNQLNNNQIYFGVRGGKLDLNGHSLSFNDIYHLDRGANISNENHAQKSTFTFTADGERNYLGSFNGNLDLQYKPSQPTALWHLRGDSRIEGNLHIQQGRVNVAADRLIYTTILRNGYDIQTSIGDADRREWRPNSFQAKTITLDNGAILGIGRAAAVIADTITFAGNNQLEIAVQDSKRHNADAASIKGDKFLDPTFHDPSLKANLQFNGDNNQINITTPDDFTTTIEGGMHGAAAINTAGKGRVIWKNNSPTVLQTKITAKDTALQIDNSASLDLSLSSNSDNIVLNNQKQATLRFAPSATVLGENTKINLDNDSQLTFAGMSQNTTQRAVAINANINTVNNNGVLPTITLSDENTTFHFKQSQLDSNLTLKNGALGLHNALTISGDFSTNPEYALSTLVFGNINQAQLKPVNGTEYELTNKLTVNGHVSGVVQPVFSLSDEVTTMLVDSVQKLTFVDYNSGSLYFINAPRIVNKGVEFSFTQDDKHTFLIDQAKISAAEKAAAEKAAAEKAAAEQAAAEKAAADKAAAEQAAAEKAAAEKAAAEKAAAEKAAAEKAAAEKAAAEKAAAEQAAAEKAAAEQAAAEKAAAEKAAAEKAAAEKAAAEKAAAEKAAAEKAAAEKAAAEKAAAEKAAAEKAAAEKAAAEKAAAEKAAAEQAAAEKAAAEQAAAEKAAAEQAAAEKAAAEKAAAEQAAAEKAAAEKAAAEKAAAEQAAAEKAAAEKAAADKAAAEQAAAEKAAAEKAAAEQAAAEKASAEQAAAEQAAAEKAAAEKAAAEQAAAEKAAAEQAAAEQAAAEQAAAEKAAAEQAAAEKAAAEKAAAEKAAAEQAAKISLSVKTAPEVGEYLTLIGSARNIVNINLNNAQSGFSVAYEGYYERDNYQHQYNFKSKVNGKGVVFNLANRLNDIEGGLQIRLADLATSTESDKVRLQSKTKLTSVIGYGGYYFDELKLYAALGVAKARFNTKIDGQAPTSMNSHFSSTGIFAKGGISYTQPFGNISLKEYIALSYNNLGLGELTDSNGDKIEVSDKLPLSSEVGVMVDYNGERWSFNAGIGVSYDLGKLQVRYKDTDRNYSRGTGKLKFNLDLGSSYKLAQHLYLTQDVKFALDSNHYQNAIFNLGVKFTW</sequence>
<evidence type="ECO:0000256" key="15">
    <source>
        <dbReference type="ARBA" id="ARBA00023136"/>
    </source>
</evidence>
<dbReference type="Pfam" id="PF24078">
    <property type="entry name" value="Beta-sol_PIC_HAP1_IgA0_2nd"/>
    <property type="match status" value="1"/>
</dbReference>
<dbReference type="InterPro" id="IPR011050">
    <property type="entry name" value="Pectin_lyase_fold/virulence"/>
</dbReference>
<dbReference type="GO" id="GO:0006508">
    <property type="term" value="P:proteolysis"/>
    <property type="evidence" value="ECO:0007669"/>
    <property type="project" value="UniProtKB-KW"/>
</dbReference>
<evidence type="ECO:0000313" key="21">
    <source>
        <dbReference type="EMBL" id="TCV89287.1"/>
    </source>
</evidence>
<keyword evidence="8" id="KW-0964">Secreted</keyword>
<evidence type="ECO:0000256" key="17">
    <source>
        <dbReference type="ARBA" id="ARBA00023237"/>
    </source>
</evidence>
<keyword evidence="10" id="KW-0812">Transmembrane</keyword>
<keyword evidence="14" id="KW-0720">Serine protease</keyword>
<dbReference type="InterPro" id="IPR012332">
    <property type="entry name" value="Autotransporter_pectin_lyase_C"/>
</dbReference>
<dbReference type="Pfam" id="PF02395">
    <property type="entry name" value="Peptidase_S6"/>
    <property type="match status" value="1"/>
</dbReference>
<feature type="domain" description="Peptidase S6" evidence="20">
    <location>
        <begin position="40"/>
        <end position="336"/>
    </location>
</feature>
<feature type="compositionally biased region" description="Low complexity" evidence="18">
    <location>
        <begin position="1260"/>
        <end position="1282"/>
    </location>
</feature>
<dbReference type="Pfam" id="PF07382">
    <property type="entry name" value="HC2"/>
    <property type="match status" value="1"/>
</dbReference>
<evidence type="ECO:0000256" key="10">
    <source>
        <dbReference type="ARBA" id="ARBA00022692"/>
    </source>
</evidence>
<dbReference type="InterPro" id="IPR009970">
    <property type="entry name" value="HC2"/>
</dbReference>
<feature type="compositionally biased region" description="Low complexity" evidence="18">
    <location>
        <begin position="1170"/>
        <end position="1197"/>
    </location>
</feature>
<evidence type="ECO:0000259" key="20">
    <source>
        <dbReference type="PROSITE" id="PS51691"/>
    </source>
</evidence>
<dbReference type="GO" id="GO:0009986">
    <property type="term" value="C:cell surface"/>
    <property type="evidence" value="ECO:0007669"/>
    <property type="project" value="UniProtKB-SubCell"/>
</dbReference>
<evidence type="ECO:0000256" key="13">
    <source>
        <dbReference type="ARBA" id="ARBA00022801"/>
    </source>
</evidence>